<reference evidence="1 2" key="1">
    <citation type="journal article" date="2016" name="Nat. Commun.">
        <title>Thousands of microbial genomes shed light on interconnected biogeochemical processes in an aquifer system.</title>
        <authorList>
            <person name="Anantharaman K."/>
            <person name="Brown C.T."/>
            <person name="Hug L.A."/>
            <person name="Sharon I."/>
            <person name="Castelle C.J."/>
            <person name="Probst A.J."/>
            <person name="Thomas B.C."/>
            <person name="Singh A."/>
            <person name="Wilkins M.J."/>
            <person name="Karaoz U."/>
            <person name="Brodie E.L."/>
            <person name="Williams K.H."/>
            <person name="Hubbard S.S."/>
            <person name="Banfield J.F."/>
        </authorList>
    </citation>
    <scope>NUCLEOTIDE SEQUENCE [LARGE SCALE GENOMIC DNA]</scope>
</reference>
<comment type="caution">
    <text evidence="1">The sequence shown here is derived from an EMBL/GenBank/DDBJ whole genome shotgun (WGS) entry which is preliminary data.</text>
</comment>
<dbReference type="PANTHER" id="PTHR30304">
    <property type="entry name" value="D-TAGATOSE-1,6-BISPHOSPHATE ALDOLASE"/>
    <property type="match status" value="1"/>
</dbReference>
<gene>
    <name evidence="1" type="ORF">A3J77_01485</name>
</gene>
<name>A0A1F8DN83_9BACT</name>
<dbReference type="InterPro" id="IPR000771">
    <property type="entry name" value="FBA_II"/>
</dbReference>
<dbReference type="AlphaFoldDB" id="A0A1F8DN83"/>
<dbReference type="InterPro" id="IPR050246">
    <property type="entry name" value="Class_II_FBP_aldolase"/>
</dbReference>
<dbReference type="InterPro" id="IPR013785">
    <property type="entry name" value="Aldolase_TIM"/>
</dbReference>
<evidence type="ECO:0000313" key="2">
    <source>
        <dbReference type="Proteomes" id="UP000182002"/>
    </source>
</evidence>
<dbReference type="Gene3D" id="3.20.20.70">
    <property type="entry name" value="Aldolase class I"/>
    <property type="match status" value="1"/>
</dbReference>
<proteinExistence type="predicted"/>
<dbReference type="SUPFAM" id="SSF51569">
    <property type="entry name" value="Aldolase"/>
    <property type="match status" value="1"/>
</dbReference>
<dbReference type="Proteomes" id="UP000182002">
    <property type="component" value="Unassembled WGS sequence"/>
</dbReference>
<protein>
    <recommendedName>
        <fullName evidence="3">Ketose-bisphosphate aldolase</fullName>
    </recommendedName>
</protein>
<dbReference type="EMBL" id="MGIO01000011">
    <property type="protein sequence ID" value="OGM90064.1"/>
    <property type="molecule type" value="Genomic_DNA"/>
</dbReference>
<dbReference type="GO" id="GO:0016832">
    <property type="term" value="F:aldehyde-lyase activity"/>
    <property type="evidence" value="ECO:0007669"/>
    <property type="project" value="InterPro"/>
</dbReference>
<organism evidence="1 2">
    <name type="scientific">Candidatus Wolfebacteria bacterium RBG_13_41_7</name>
    <dbReference type="NCBI Taxonomy" id="1802554"/>
    <lineage>
        <taxon>Bacteria</taxon>
        <taxon>Candidatus Wolfeibacteriota</taxon>
    </lineage>
</organism>
<dbReference type="GO" id="GO:0005975">
    <property type="term" value="P:carbohydrate metabolic process"/>
    <property type="evidence" value="ECO:0007669"/>
    <property type="project" value="InterPro"/>
</dbReference>
<dbReference type="PANTHER" id="PTHR30304:SF0">
    <property type="entry name" value="D-TAGATOSE-1,6-BISPHOSPHATE ALDOLASE SUBUNIT GATY-RELATED"/>
    <property type="match status" value="1"/>
</dbReference>
<evidence type="ECO:0000313" key="1">
    <source>
        <dbReference type="EMBL" id="OGM90064.1"/>
    </source>
</evidence>
<dbReference type="Pfam" id="PF01116">
    <property type="entry name" value="F_bP_aldolase"/>
    <property type="match status" value="1"/>
</dbReference>
<dbReference type="GO" id="GO:0008270">
    <property type="term" value="F:zinc ion binding"/>
    <property type="evidence" value="ECO:0007669"/>
    <property type="project" value="InterPro"/>
</dbReference>
<evidence type="ECO:0008006" key="3">
    <source>
        <dbReference type="Google" id="ProtNLM"/>
    </source>
</evidence>
<accession>A0A1F8DN83</accession>
<sequence length="108" mass="11731">MGNIHGIIAGGNPRLDIGRIKEIRKSAGVPLVLHGGSGIKDEDFSAAINAGISIIHINTELRVAWRKGMEAALNQNSEEIVPYKVLPKAAEEIKAIVIQRLKLFNKLI</sequence>